<reference evidence="2" key="1">
    <citation type="submission" date="2016-04" db="EMBL/GenBank/DDBJ databases">
        <authorList>
            <person name="Chen L."/>
            <person name="Zhuang W."/>
            <person name="Wang G."/>
        </authorList>
    </citation>
    <scope>NUCLEOTIDE SEQUENCE [LARGE SCALE GENOMIC DNA]</scope>
    <source>
        <strain evidence="2">17621</strain>
    </source>
</reference>
<dbReference type="RefSeq" id="WP_081203642.1">
    <property type="nucleotide sequence ID" value="NZ_FOCZ01000028.1"/>
</dbReference>
<comment type="caution">
    <text evidence="1">The sequence shown here is derived from an EMBL/GenBank/DDBJ whole genome shotgun (WGS) entry which is preliminary data.</text>
</comment>
<dbReference type="Proteomes" id="UP000192610">
    <property type="component" value="Unassembled WGS sequence"/>
</dbReference>
<dbReference type="STRING" id="354355.SAMN05660816_06908"/>
<accession>A0A1V9E7D6</accession>
<proteinExistence type="predicted"/>
<sequence length="183" mass="20853">MTIISIKEYFLARCDEIISLSHRGDPWTFLCGSAMIDYLTNMTTGNSTRVRYINFIEDYFAQVNILYKEFTYQSGDKDLPTQMYVVLRCGIVHSFSLIPNNLGISYGGRIRSILLAHEKNGHSHFETYIKDGMDSVIFTAEGFAMDIKNVVLSVFKKATTDQNLETQILAYVQSYPPILGRFS</sequence>
<name>A0A1V9E7D6_9BACT</name>
<protein>
    <submittedName>
        <fullName evidence="1">Uncharacterized protein</fullName>
    </submittedName>
</protein>
<dbReference type="AlphaFoldDB" id="A0A1V9E7D6"/>
<evidence type="ECO:0000313" key="1">
    <source>
        <dbReference type="EMBL" id="OQP42030.1"/>
    </source>
</evidence>
<dbReference type="EMBL" id="LVXG01000059">
    <property type="protein sequence ID" value="OQP42030.1"/>
    <property type="molecule type" value="Genomic_DNA"/>
</dbReference>
<dbReference type="OrthoDB" id="7277191at2"/>
<keyword evidence="2" id="KW-1185">Reference proteome</keyword>
<evidence type="ECO:0000313" key="2">
    <source>
        <dbReference type="Proteomes" id="UP000192610"/>
    </source>
</evidence>
<gene>
    <name evidence="1" type="ORF">A4H97_34145</name>
</gene>
<organism evidence="1 2">
    <name type="scientific">Niastella yeongjuensis</name>
    <dbReference type="NCBI Taxonomy" id="354355"/>
    <lineage>
        <taxon>Bacteria</taxon>
        <taxon>Pseudomonadati</taxon>
        <taxon>Bacteroidota</taxon>
        <taxon>Chitinophagia</taxon>
        <taxon>Chitinophagales</taxon>
        <taxon>Chitinophagaceae</taxon>
        <taxon>Niastella</taxon>
    </lineage>
</organism>